<feature type="region of interest" description="Disordered" evidence="1">
    <location>
        <begin position="373"/>
        <end position="427"/>
    </location>
</feature>
<feature type="compositionally biased region" description="Polar residues" evidence="1">
    <location>
        <begin position="409"/>
        <end position="427"/>
    </location>
</feature>
<dbReference type="Proteomes" id="UP000035579">
    <property type="component" value="Chromosome"/>
</dbReference>
<dbReference type="EMBL" id="CP011509">
    <property type="protein sequence ID" value="AKJ02780.1"/>
    <property type="molecule type" value="Genomic_DNA"/>
</dbReference>
<reference evidence="2 3" key="1">
    <citation type="submission" date="2015-05" db="EMBL/GenBank/DDBJ databases">
        <title>Genome assembly of Archangium gephyra DSM 2261.</title>
        <authorList>
            <person name="Sharma G."/>
            <person name="Subramanian S."/>
        </authorList>
    </citation>
    <scope>NUCLEOTIDE SEQUENCE [LARGE SCALE GENOMIC DNA]</scope>
    <source>
        <strain evidence="2 3">DSM 2261</strain>
    </source>
</reference>
<dbReference type="KEGG" id="age:AA314_04406"/>
<proteinExistence type="predicted"/>
<protein>
    <submittedName>
        <fullName evidence="2">Lipoprotein</fullName>
    </submittedName>
</protein>
<dbReference type="Pfam" id="PF12639">
    <property type="entry name" value="Colicin-DNase"/>
    <property type="match status" value="1"/>
</dbReference>
<evidence type="ECO:0000313" key="3">
    <source>
        <dbReference type="Proteomes" id="UP000035579"/>
    </source>
</evidence>
<name>A0AAC8Q8C3_9BACT</name>
<sequence>MTSWPDCMTAMLRLRNLVMPGGAGAPTWRASTDCAGRRPARGRAAMLDPPRRSIVGMSQVAGRLLVASLLLAACATDGTPVAGSVPGPHSRVQVRLETEEGPLRTFVPPRAMPVKVTPEQFDSAMARLVAGLELPSPSRHRLALTACGQSGQEEAGTALTRGYQFWCERRGTPGDCLSLLGNMPSLGAEARRTLALTIALGSVWEGSVDVWASMVDPVALQSMVMSAMAGYLAMLAFPNPVTQAAAVSFGCLMVAWLGVDTVWSLLQGWRQLELETQQARTFAEVREAGERFGRVMGAQVGRLLVMLATAALGSTTNLLMKGPRLPGHAQASLMARTQLSLELAAVGQVRQVLVGQGSITLTLAPGALAMASQGTDGGGQAPSKYHPPTIESWRKPRFTEDGKILPYQGTRNPPTPITNLGRNRAGQSITDGKHTIRFDKDGFPEFHSRFETILDDVHIGSGKSSAHQRAANTNMYRAIERAPNLAKELGLSQSDVSKLLKSDLPPSRYTWHHHQDVGRMQLVLREEHRLATPNTGGMAIWGGGYSP</sequence>
<dbReference type="AlphaFoldDB" id="A0AAC8Q8C3"/>
<keyword evidence="2" id="KW-0449">Lipoprotein</keyword>
<evidence type="ECO:0000313" key="2">
    <source>
        <dbReference type="EMBL" id="AKJ02780.1"/>
    </source>
</evidence>
<organism evidence="2 3">
    <name type="scientific">Archangium gephyra</name>
    <dbReference type="NCBI Taxonomy" id="48"/>
    <lineage>
        <taxon>Bacteria</taxon>
        <taxon>Pseudomonadati</taxon>
        <taxon>Myxococcota</taxon>
        <taxon>Myxococcia</taxon>
        <taxon>Myxococcales</taxon>
        <taxon>Cystobacterineae</taxon>
        <taxon>Archangiaceae</taxon>
        <taxon>Archangium</taxon>
    </lineage>
</organism>
<accession>A0AAC8Q8C3</accession>
<evidence type="ECO:0000256" key="1">
    <source>
        <dbReference type="SAM" id="MobiDB-lite"/>
    </source>
</evidence>
<gene>
    <name evidence="2" type="ORF">AA314_04406</name>
</gene>
<feature type="compositionally biased region" description="Basic and acidic residues" evidence="1">
    <location>
        <begin position="392"/>
        <end position="403"/>
    </location>
</feature>